<gene>
    <name evidence="2" type="ORF">LIPSTDRAFT_76345</name>
</gene>
<sequence length="201" mass="22794">MSSTQLARELADSAVEREIDRFLLQANVRAPKPFDLASIHVPSSVAAENAVAYVKNHLEPSIFNHSNRVYYLGAAMVADYLPQWNFDLDTYFLTSIFHDIGISPDFQLKTPLSFEYWGGIHAREKLVEFGVSQFQADEVAEAIIRHTDMIDGKLRQNGVVLQMTTTLEVRGCNPQWFHSHTIDQIVKEFPRQGFKDVLLGP</sequence>
<reference evidence="2 3" key="1">
    <citation type="journal article" date="2016" name="Proc. Natl. Acad. Sci. U.S.A.">
        <title>Comparative genomics of biotechnologically important yeasts.</title>
        <authorList>
            <person name="Riley R."/>
            <person name="Haridas S."/>
            <person name="Wolfe K.H."/>
            <person name="Lopes M.R."/>
            <person name="Hittinger C.T."/>
            <person name="Goeker M."/>
            <person name="Salamov A.A."/>
            <person name="Wisecaver J.H."/>
            <person name="Long T.M."/>
            <person name="Calvey C.H."/>
            <person name="Aerts A.L."/>
            <person name="Barry K.W."/>
            <person name="Choi C."/>
            <person name="Clum A."/>
            <person name="Coughlan A.Y."/>
            <person name="Deshpande S."/>
            <person name="Douglass A.P."/>
            <person name="Hanson S.J."/>
            <person name="Klenk H.-P."/>
            <person name="LaButti K.M."/>
            <person name="Lapidus A."/>
            <person name="Lindquist E.A."/>
            <person name="Lipzen A.M."/>
            <person name="Meier-Kolthoff J.P."/>
            <person name="Ohm R.A."/>
            <person name="Otillar R.P."/>
            <person name="Pangilinan J.L."/>
            <person name="Peng Y."/>
            <person name="Rokas A."/>
            <person name="Rosa C.A."/>
            <person name="Scheuner C."/>
            <person name="Sibirny A.A."/>
            <person name="Slot J.C."/>
            <person name="Stielow J.B."/>
            <person name="Sun H."/>
            <person name="Kurtzman C.P."/>
            <person name="Blackwell M."/>
            <person name="Grigoriev I.V."/>
            <person name="Jeffries T.W."/>
        </authorList>
    </citation>
    <scope>NUCLEOTIDE SEQUENCE [LARGE SCALE GENOMIC DNA]</scope>
    <source>
        <strain evidence="2 3">NRRL Y-11557</strain>
    </source>
</reference>
<proteinExistence type="predicted"/>
<dbReference type="OrthoDB" id="10033309at2759"/>
<dbReference type="PANTHER" id="PTHR35569">
    <property type="entry name" value="CYANAMIDE HYDRATASE DDI2-RELATED"/>
    <property type="match status" value="1"/>
</dbReference>
<dbReference type="EMBL" id="KV454305">
    <property type="protein sequence ID" value="ODQ69120.1"/>
    <property type="molecule type" value="Genomic_DNA"/>
</dbReference>
<dbReference type="InterPro" id="IPR006674">
    <property type="entry name" value="HD_domain"/>
</dbReference>
<evidence type="ECO:0000313" key="3">
    <source>
        <dbReference type="Proteomes" id="UP000094385"/>
    </source>
</evidence>
<dbReference type="Pfam" id="PF01966">
    <property type="entry name" value="HD"/>
    <property type="match status" value="1"/>
</dbReference>
<dbReference type="AlphaFoldDB" id="A0A1E3PUW2"/>
<dbReference type="NCBIfam" id="TIGR03401">
    <property type="entry name" value="cyanamide_fam"/>
    <property type="match status" value="1"/>
</dbReference>
<dbReference type="Proteomes" id="UP000094385">
    <property type="component" value="Unassembled WGS sequence"/>
</dbReference>
<dbReference type="InterPro" id="IPR003607">
    <property type="entry name" value="HD/PDEase_dom"/>
</dbReference>
<name>A0A1E3PUW2_LIPST</name>
<dbReference type="SUPFAM" id="SSF109604">
    <property type="entry name" value="HD-domain/PDEase-like"/>
    <property type="match status" value="1"/>
</dbReference>
<keyword evidence="3" id="KW-1185">Reference proteome</keyword>
<dbReference type="InterPro" id="IPR017771">
    <property type="entry name" value="Cyanamide_hydratase_HD"/>
</dbReference>
<protein>
    <recommendedName>
        <fullName evidence="1">HD domain-containing protein</fullName>
    </recommendedName>
</protein>
<dbReference type="CDD" id="cd00077">
    <property type="entry name" value="HDc"/>
    <property type="match status" value="1"/>
</dbReference>
<organism evidence="2 3">
    <name type="scientific">Lipomyces starkeyi NRRL Y-11557</name>
    <dbReference type="NCBI Taxonomy" id="675824"/>
    <lineage>
        <taxon>Eukaryota</taxon>
        <taxon>Fungi</taxon>
        <taxon>Dikarya</taxon>
        <taxon>Ascomycota</taxon>
        <taxon>Saccharomycotina</taxon>
        <taxon>Lipomycetes</taxon>
        <taxon>Lipomycetales</taxon>
        <taxon>Lipomycetaceae</taxon>
        <taxon>Lipomyces</taxon>
    </lineage>
</organism>
<dbReference type="PANTHER" id="PTHR35569:SF1">
    <property type="entry name" value="CYANAMIDE HYDRATASE DDI2-RELATED"/>
    <property type="match status" value="1"/>
</dbReference>
<dbReference type="Gene3D" id="1.10.3210.10">
    <property type="entry name" value="Hypothetical protein af1432"/>
    <property type="match status" value="1"/>
</dbReference>
<accession>A0A1E3PUW2</accession>
<evidence type="ECO:0000259" key="1">
    <source>
        <dbReference type="Pfam" id="PF01966"/>
    </source>
</evidence>
<feature type="domain" description="HD" evidence="1">
    <location>
        <begin position="63"/>
        <end position="156"/>
    </location>
</feature>
<evidence type="ECO:0000313" key="2">
    <source>
        <dbReference type="EMBL" id="ODQ69120.1"/>
    </source>
</evidence>